<feature type="signal peptide" evidence="1">
    <location>
        <begin position="1"/>
        <end position="21"/>
    </location>
</feature>
<dbReference type="EMBL" id="CAKLDI010000001">
    <property type="protein sequence ID" value="CAH0533384.1"/>
    <property type="molecule type" value="Genomic_DNA"/>
</dbReference>
<name>A0ABM8ZSU4_9VIBR</name>
<evidence type="ECO:0000313" key="2">
    <source>
        <dbReference type="EMBL" id="CAH0533384.1"/>
    </source>
</evidence>
<keyword evidence="3" id="KW-1185">Reference proteome</keyword>
<dbReference type="RefSeq" id="WP_237465800.1">
    <property type="nucleotide sequence ID" value="NZ_CAKLDI010000001.1"/>
</dbReference>
<dbReference type="Proteomes" id="UP000838672">
    <property type="component" value="Unassembled WGS sequence"/>
</dbReference>
<sequence>MRFYQILILVVLQSASFLSYAEIPVDTSMSSSQIVNVNPGDVRAEIPFRVDTIDTVHLEVIVPIDNVRIHVLDPNGDVVISHGQSGIWDIPGEAIEAGLPGAHYFLPELKKPLLGDWLIVVEFPYIDYKTAIMVNVFMTSPVQLSPAIPNDRYILGESVTLAALLTVDGIPMLNQSVVFEMQMPSGQQIKLRGMDNGEGADGTVADGVYSVLYSELTELGEYLIKATTTLTYDNRLLTREFYKRITVNRPQIDVKKVTLFPVLGYRGCLETVRIETEVDVFEAGTYAITQYLIEGERKLRYGNRETLVAGKTVLSVQVEPRELFAVFDRKSRLSIGTPRITQISEKGSPRASARKFYAQILDLSNYEQCRKPVDFNNDLVVEEVMSANGRYISALKYHYTVYIQNPDVYITTFQVKSASTKELVKFVTLKERYVEGENQVSFIVDGRYFQKVDGPYLIDSVGIYPEIYQAGDGRRGPNMGPTKAYKKEQFMP</sequence>
<evidence type="ECO:0000313" key="3">
    <source>
        <dbReference type="Proteomes" id="UP000838672"/>
    </source>
</evidence>
<keyword evidence="1" id="KW-0732">Signal</keyword>
<accession>A0ABM8ZSU4</accession>
<proteinExistence type="predicted"/>
<organism evidence="2 3">
    <name type="scientific">Vibrio stylophorae</name>
    <dbReference type="NCBI Taxonomy" id="659351"/>
    <lineage>
        <taxon>Bacteria</taxon>
        <taxon>Pseudomonadati</taxon>
        <taxon>Pseudomonadota</taxon>
        <taxon>Gammaproteobacteria</taxon>
        <taxon>Vibrionales</taxon>
        <taxon>Vibrionaceae</taxon>
        <taxon>Vibrio</taxon>
    </lineage>
</organism>
<gene>
    <name evidence="2" type="ORF">VST7929_01250</name>
</gene>
<evidence type="ECO:0000256" key="1">
    <source>
        <dbReference type="SAM" id="SignalP"/>
    </source>
</evidence>
<protein>
    <submittedName>
        <fullName evidence="2">Uncharacterized protein</fullName>
    </submittedName>
</protein>
<comment type="caution">
    <text evidence="2">The sequence shown here is derived from an EMBL/GenBank/DDBJ whole genome shotgun (WGS) entry which is preliminary data.</text>
</comment>
<feature type="chain" id="PRO_5045274551" evidence="1">
    <location>
        <begin position="22"/>
        <end position="492"/>
    </location>
</feature>
<reference evidence="2" key="1">
    <citation type="submission" date="2021-11" db="EMBL/GenBank/DDBJ databases">
        <authorList>
            <person name="Rodrigo-Torres L."/>
            <person name="Arahal R. D."/>
            <person name="Lucena T."/>
        </authorList>
    </citation>
    <scope>NUCLEOTIDE SEQUENCE</scope>
    <source>
        <strain evidence="2">CECT 7929</strain>
    </source>
</reference>